<evidence type="ECO:0000313" key="1">
    <source>
        <dbReference type="EMBL" id="GME97580.1"/>
    </source>
</evidence>
<name>A0ACB5TXP5_CANBO</name>
<comment type="caution">
    <text evidence="1">The sequence shown here is derived from an EMBL/GenBank/DDBJ whole genome shotgun (WGS) entry which is preliminary data.</text>
</comment>
<evidence type="ECO:0000313" key="2">
    <source>
        <dbReference type="Proteomes" id="UP001165101"/>
    </source>
</evidence>
<dbReference type="EMBL" id="BSXV01003112">
    <property type="protein sequence ID" value="GME97580.1"/>
    <property type="molecule type" value="Genomic_DNA"/>
</dbReference>
<protein>
    <submittedName>
        <fullName evidence="1">Unnamed protein product</fullName>
    </submittedName>
</protein>
<gene>
    <name evidence="1" type="ORF">Cboi01_000465600</name>
</gene>
<proteinExistence type="predicted"/>
<organism evidence="1 2">
    <name type="scientific">Candida boidinii</name>
    <name type="common">Yeast</name>
    <dbReference type="NCBI Taxonomy" id="5477"/>
    <lineage>
        <taxon>Eukaryota</taxon>
        <taxon>Fungi</taxon>
        <taxon>Dikarya</taxon>
        <taxon>Ascomycota</taxon>
        <taxon>Saccharomycotina</taxon>
        <taxon>Pichiomycetes</taxon>
        <taxon>Pichiales</taxon>
        <taxon>Pichiaceae</taxon>
        <taxon>Ogataea</taxon>
        <taxon>Ogataea/Candida clade</taxon>
    </lineage>
</organism>
<sequence length="73" mass="8698">MGVRFNLRVSDINGLFIKGINLGRRERNVSVWKQGCIFVYWIYSHRVKSFGYDMFQKVPMGMCMYLLEPIHNH</sequence>
<keyword evidence="2" id="KW-1185">Reference proteome</keyword>
<accession>A0ACB5TXP5</accession>
<dbReference type="Proteomes" id="UP001165101">
    <property type="component" value="Unassembled WGS sequence"/>
</dbReference>
<reference evidence="1" key="1">
    <citation type="submission" date="2023-04" db="EMBL/GenBank/DDBJ databases">
        <title>Candida boidinii NBRC 1967.</title>
        <authorList>
            <person name="Ichikawa N."/>
            <person name="Sato H."/>
            <person name="Tonouchi N."/>
        </authorList>
    </citation>
    <scope>NUCLEOTIDE SEQUENCE</scope>
    <source>
        <strain evidence="1">NBRC 1967</strain>
    </source>
</reference>